<accession>A0A3A8QBA2</accession>
<dbReference type="Proteomes" id="UP000272888">
    <property type="component" value="Unassembled WGS sequence"/>
</dbReference>
<gene>
    <name evidence="1" type="ORF">D7V93_05280</name>
</gene>
<evidence type="ECO:0000313" key="1">
    <source>
        <dbReference type="EMBL" id="RKH65876.1"/>
    </source>
</evidence>
<dbReference type="AlphaFoldDB" id="A0A3A8QBA2"/>
<comment type="caution">
    <text evidence="1">The sequence shown here is derived from an EMBL/GenBank/DDBJ whole genome shotgun (WGS) entry which is preliminary data.</text>
</comment>
<reference evidence="2" key="1">
    <citation type="submission" date="2018-09" db="EMBL/GenBank/DDBJ databases">
        <authorList>
            <person name="Livingstone P.G."/>
            <person name="Whitworth D.E."/>
        </authorList>
    </citation>
    <scope>NUCLEOTIDE SEQUENCE [LARGE SCALE GENOMIC DNA]</scope>
    <source>
        <strain evidence="2">CA051B</strain>
    </source>
</reference>
<protein>
    <submittedName>
        <fullName evidence="1">Uncharacterized protein</fullName>
    </submittedName>
</protein>
<sequence length="156" mass="16095">MILVGQTSVEVELCLPDCARRTEFLVQGVHVGPEIVIGGTSIDVVNLPRWGVSVPVYELHPSAALQVALTALGQGAEHISATIPAGQSIGPISGAATLPVHITLLGGTPATHRFEFNVHVTGVCGTPFVCPPIATAAKPRAARGKKGARKKAARKA</sequence>
<dbReference type="EMBL" id="RAWB01000033">
    <property type="protein sequence ID" value="RKH65876.1"/>
    <property type="molecule type" value="Genomic_DNA"/>
</dbReference>
<proteinExistence type="predicted"/>
<name>A0A3A8QBA2_9BACT</name>
<evidence type="ECO:0000313" key="2">
    <source>
        <dbReference type="Proteomes" id="UP000272888"/>
    </source>
</evidence>
<keyword evidence="2" id="KW-1185">Reference proteome</keyword>
<organism evidence="1 2">
    <name type="scientific">Corallococcus llansteffanensis</name>
    <dbReference type="NCBI Taxonomy" id="2316731"/>
    <lineage>
        <taxon>Bacteria</taxon>
        <taxon>Pseudomonadati</taxon>
        <taxon>Myxococcota</taxon>
        <taxon>Myxococcia</taxon>
        <taxon>Myxococcales</taxon>
        <taxon>Cystobacterineae</taxon>
        <taxon>Myxococcaceae</taxon>
        <taxon>Corallococcus</taxon>
    </lineage>
</organism>